<evidence type="ECO:0000313" key="6">
    <source>
        <dbReference type="EMBL" id="QLH78430.1"/>
    </source>
</evidence>
<dbReference type="EMBL" id="CP058910">
    <property type="protein sequence ID" value="QLH78430.1"/>
    <property type="molecule type" value="Genomic_DNA"/>
</dbReference>
<dbReference type="Pfam" id="PF09339">
    <property type="entry name" value="HTH_IclR"/>
    <property type="match status" value="1"/>
</dbReference>
<dbReference type="GO" id="GO:0003700">
    <property type="term" value="F:DNA-binding transcription factor activity"/>
    <property type="evidence" value="ECO:0007669"/>
    <property type="project" value="TreeGrafter"/>
</dbReference>
<dbReference type="Gene3D" id="1.10.10.10">
    <property type="entry name" value="Winged helix-like DNA-binding domain superfamily/Winged helix DNA-binding domain"/>
    <property type="match status" value="1"/>
</dbReference>
<accession>A0A7D5T5D1</accession>
<dbReference type="RefSeq" id="WP_179908313.1">
    <property type="nucleotide sequence ID" value="NZ_CP058910.1"/>
</dbReference>
<dbReference type="SUPFAM" id="SSF55781">
    <property type="entry name" value="GAF domain-like"/>
    <property type="match status" value="1"/>
</dbReference>
<dbReference type="PROSITE" id="PS51077">
    <property type="entry name" value="HTH_ICLR"/>
    <property type="match status" value="1"/>
</dbReference>
<keyword evidence="2" id="KW-0238">DNA-binding</keyword>
<evidence type="ECO:0000259" key="4">
    <source>
        <dbReference type="PROSITE" id="PS51077"/>
    </source>
</evidence>
<feature type="domain" description="HTH iclR-type" evidence="4">
    <location>
        <begin position="9"/>
        <end position="68"/>
    </location>
</feature>
<dbReference type="PANTHER" id="PTHR30136">
    <property type="entry name" value="HELIX-TURN-HELIX TRANSCRIPTIONAL REGULATOR, ICLR FAMILY"/>
    <property type="match status" value="1"/>
</dbReference>
<keyword evidence="3" id="KW-0804">Transcription</keyword>
<dbReference type="InterPro" id="IPR005471">
    <property type="entry name" value="Tscrpt_reg_IclR_N"/>
</dbReference>
<dbReference type="OrthoDB" id="14763at2157"/>
<evidence type="ECO:0000256" key="1">
    <source>
        <dbReference type="ARBA" id="ARBA00023015"/>
    </source>
</evidence>
<evidence type="ECO:0000259" key="5">
    <source>
        <dbReference type="PROSITE" id="PS51078"/>
    </source>
</evidence>
<dbReference type="GO" id="GO:0045892">
    <property type="term" value="P:negative regulation of DNA-templated transcription"/>
    <property type="evidence" value="ECO:0007669"/>
    <property type="project" value="TreeGrafter"/>
</dbReference>
<dbReference type="InterPro" id="IPR036390">
    <property type="entry name" value="WH_DNA-bd_sf"/>
</dbReference>
<dbReference type="PANTHER" id="PTHR30136:SF35">
    <property type="entry name" value="HTH-TYPE TRANSCRIPTIONAL REGULATOR RV1719"/>
    <property type="match status" value="1"/>
</dbReference>
<feature type="domain" description="IclR-ED" evidence="5">
    <location>
        <begin position="69"/>
        <end position="257"/>
    </location>
</feature>
<protein>
    <submittedName>
        <fullName evidence="6">IclR family transcriptional regulator</fullName>
    </submittedName>
</protein>
<dbReference type="InterPro" id="IPR014757">
    <property type="entry name" value="Tscrpt_reg_IclR_C"/>
</dbReference>
<dbReference type="InterPro" id="IPR036388">
    <property type="entry name" value="WH-like_DNA-bd_sf"/>
</dbReference>
<dbReference type="AlphaFoldDB" id="A0A7D5T5D1"/>
<name>A0A7D5T5D1_9EURY</name>
<dbReference type="KEGG" id="hrr:HZS55_14495"/>
<gene>
    <name evidence="6" type="ORF">HZS55_14495</name>
</gene>
<dbReference type="GeneID" id="56079096"/>
<dbReference type="Proteomes" id="UP000509667">
    <property type="component" value="Chromosome"/>
</dbReference>
<evidence type="ECO:0000256" key="3">
    <source>
        <dbReference type="ARBA" id="ARBA00023163"/>
    </source>
</evidence>
<dbReference type="Pfam" id="PF01614">
    <property type="entry name" value="IclR_C"/>
    <property type="match status" value="1"/>
</dbReference>
<dbReference type="SMART" id="SM00346">
    <property type="entry name" value="HTH_ICLR"/>
    <property type="match status" value="1"/>
</dbReference>
<keyword evidence="7" id="KW-1185">Reference proteome</keyword>
<proteinExistence type="predicted"/>
<evidence type="ECO:0000256" key="2">
    <source>
        <dbReference type="ARBA" id="ARBA00023125"/>
    </source>
</evidence>
<dbReference type="SUPFAM" id="SSF46785">
    <property type="entry name" value="Winged helix' DNA-binding domain"/>
    <property type="match status" value="1"/>
</dbReference>
<dbReference type="GO" id="GO:0003677">
    <property type="term" value="F:DNA binding"/>
    <property type="evidence" value="ECO:0007669"/>
    <property type="project" value="UniProtKB-KW"/>
</dbReference>
<dbReference type="InterPro" id="IPR029016">
    <property type="entry name" value="GAF-like_dom_sf"/>
</dbReference>
<sequence length="258" mass="29049">MTPQSNRQIKTAQRVFDIIDCLHENGHSRLGEVADNVDLAKSTTHDYLQTLIALGFVKRNEAGYYLSLKILRYGGLARRRRAAYEESMPEISQLTNELREEISERGLTSHLAILEDKDVFLADFSKTDWDISTGNYSGGDVDVHSSELGKAVLAFVTEDRLSSMLSNTEFEAFTDQTITDEETLRKELETVRERGYAVNDEEEFGHIKGIGLPILFENDVLGSISVSGPKAGIEQDEETILELLQTTVENIELRLEHH</sequence>
<dbReference type="PROSITE" id="PS51078">
    <property type="entry name" value="ICLR_ED"/>
    <property type="match status" value="1"/>
</dbReference>
<keyword evidence="1" id="KW-0805">Transcription regulation</keyword>
<dbReference type="InterPro" id="IPR050707">
    <property type="entry name" value="HTH_MetabolicPath_Reg"/>
</dbReference>
<reference evidence="6 7" key="1">
    <citation type="submission" date="2020-07" db="EMBL/GenBank/DDBJ databases">
        <title>Halosimplex pelagicum sp. nov. and Halosimplex rubrum sp. nov., isolated from salted brown alga Laminaria, and emended description of the genus Halosimplex.</title>
        <authorList>
            <person name="Cui H."/>
        </authorList>
    </citation>
    <scope>NUCLEOTIDE SEQUENCE [LARGE SCALE GENOMIC DNA]</scope>
    <source>
        <strain evidence="6 7">R27</strain>
    </source>
</reference>
<evidence type="ECO:0000313" key="7">
    <source>
        <dbReference type="Proteomes" id="UP000509667"/>
    </source>
</evidence>
<organism evidence="6 7">
    <name type="scientific">Halosimplex rubrum</name>
    <dbReference type="NCBI Taxonomy" id="869889"/>
    <lineage>
        <taxon>Archaea</taxon>
        <taxon>Methanobacteriati</taxon>
        <taxon>Methanobacteriota</taxon>
        <taxon>Stenosarchaea group</taxon>
        <taxon>Halobacteria</taxon>
        <taxon>Halobacteriales</taxon>
        <taxon>Haloarculaceae</taxon>
        <taxon>Halosimplex</taxon>
    </lineage>
</organism>
<dbReference type="Gene3D" id="3.30.450.40">
    <property type="match status" value="1"/>
</dbReference>